<dbReference type="AlphaFoldDB" id="A0A0N4XLW6"/>
<sequence>MKEQFLSDNVEIDMGHQDDPFTRKKGLMKVSQFVT</sequence>
<accession>A0A0N4XLW6</accession>
<dbReference type="Proteomes" id="UP000271162">
    <property type="component" value="Unassembled WGS sequence"/>
</dbReference>
<reference evidence="3" key="1">
    <citation type="submission" date="2017-02" db="UniProtKB">
        <authorList>
            <consortium name="WormBaseParasite"/>
        </authorList>
    </citation>
    <scope>IDENTIFICATION</scope>
</reference>
<dbReference type="EMBL" id="UYSL01005352">
    <property type="protein sequence ID" value="VDL67108.1"/>
    <property type="molecule type" value="Genomic_DNA"/>
</dbReference>
<evidence type="ECO:0000313" key="3">
    <source>
        <dbReference type="WBParaSite" id="NBR_0000351801-mRNA-1"/>
    </source>
</evidence>
<dbReference type="WBParaSite" id="NBR_0000351801-mRNA-1">
    <property type="protein sequence ID" value="NBR_0000351801-mRNA-1"/>
    <property type="gene ID" value="NBR_0000351801"/>
</dbReference>
<evidence type="ECO:0000313" key="2">
    <source>
        <dbReference type="Proteomes" id="UP000271162"/>
    </source>
</evidence>
<evidence type="ECO:0000313" key="1">
    <source>
        <dbReference type="EMBL" id="VDL67108.1"/>
    </source>
</evidence>
<organism evidence="3">
    <name type="scientific">Nippostrongylus brasiliensis</name>
    <name type="common">Rat hookworm</name>
    <dbReference type="NCBI Taxonomy" id="27835"/>
    <lineage>
        <taxon>Eukaryota</taxon>
        <taxon>Metazoa</taxon>
        <taxon>Ecdysozoa</taxon>
        <taxon>Nematoda</taxon>
        <taxon>Chromadorea</taxon>
        <taxon>Rhabditida</taxon>
        <taxon>Rhabditina</taxon>
        <taxon>Rhabditomorpha</taxon>
        <taxon>Strongyloidea</taxon>
        <taxon>Heligmosomidae</taxon>
        <taxon>Nippostrongylus</taxon>
    </lineage>
</organism>
<gene>
    <name evidence="1" type="ORF">NBR_LOCUS3519</name>
</gene>
<name>A0A0N4XLW6_NIPBR</name>
<protein>
    <submittedName>
        <fullName evidence="3">Transposase</fullName>
    </submittedName>
</protein>
<reference evidence="1 2" key="2">
    <citation type="submission" date="2018-11" db="EMBL/GenBank/DDBJ databases">
        <authorList>
            <consortium name="Pathogen Informatics"/>
        </authorList>
    </citation>
    <scope>NUCLEOTIDE SEQUENCE [LARGE SCALE GENOMIC DNA]</scope>
</reference>
<proteinExistence type="predicted"/>
<keyword evidence="2" id="KW-1185">Reference proteome</keyword>